<dbReference type="Proteomes" id="UP000762676">
    <property type="component" value="Unassembled WGS sequence"/>
</dbReference>
<keyword evidence="1" id="KW-0255">Endonuclease</keyword>
<protein>
    <submittedName>
        <fullName evidence="1">Endonuclease-reverse transcriptase</fullName>
    </submittedName>
</protein>
<keyword evidence="1" id="KW-0540">Nuclease</keyword>
<comment type="caution">
    <text evidence="1">The sequence shown here is derived from an EMBL/GenBank/DDBJ whole genome shotgun (WGS) entry which is preliminary data.</text>
</comment>
<reference evidence="1 2" key="1">
    <citation type="journal article" date="2021" name="Elife">
        <title>Chloroplast acquisition without the gene transfer in kleptoplastic sea slugs, Plakobranchus ocellatus.</title>
        <authorList>
            <person name="Maeda T."/>
            <person name="Takahashi S."/>
            <person name="Yoshida T."/>
            <person name="Shimamura S."/>
            <person name="Takaki Y."/>
            <person name="Nagai Y."/>
            <person name="Toyoda A."/>
            <person name="Suzuki Y."/>
            <person name="Arimoto A."/>
            <person name="Ishii H."/>
            <person name="Satoh N."/>
            <person name="Nishiyama T."/>
            <person name="Hasebe M."/>
            <person name="Maruyama T."/>
            <person name="Minagawa J."/>
            <person name="Obokata J."/>
            <person name="Shigenobu S."/>
        </authorList>
    </citation>
    <scope>NUCLEOTIDE SEQUENCE [LARGE SCALE GENOMIC DNA]</scope>
</reference>
<evidence type="ECO:0000313" key="1">
    <source>
        <dbReference type="EMBL" id="GFR67453.1"/>
    </source>
</evidence>
<organism evidence="1 2">
    <name type="scientific">Elysia marginata</name>
    <dbReference type="NCBI Taxonomy" id="1093978"/>
    <lineage>
        <taxon>Eukaryota</taxon>
        <taxon>Metazoa</taxon>
        <taxon>Spiralia</taxon>
        <taxon>Lophotrochozoa</taxon>
        <taxon>Mollusca</taxon>
        <taxon>Gastropoda</taxon>
        <taxon>Heterobranchia</taxon>
        <taxon>Euthyneura</taxon>
        <taxon>Panpulmonata</taxon>
        <taxon>Sacoglossa</taxon>
        <taxon>Placobranchoidea</taxon>
        <taxon>Plakobranchidae</taxon>
        <taxon>Elysia</taxon>
    </lineage>
</organism>
<keyword evidence="2" id="KW-1185">Reference proteome</keyword>
<gene>
    <name evidence="1" type="ORF">ElyMa_001997700</name>
</gene>
<proteinExistence type="predicted"/>
<dbReference type="EMBL" id="BMAT01004064">
    <property type="protein sequence ID" value="GFR67453.1"/>
    <property type="molecule type" value="Genomic_DNA"/>
</dbReference>
<dbReference type="PANTHER" id="PTHR47027">
    <property type="entry name" value="REVERSE TRANSCRIPTASE DOMAIN-CONTAINING PROTEIN"/>
    <property type="match status" value="1"/>
</dbReference>
<keyword evidence="1" id="KW-0378">Hydrolase</keyword>
<evidence type="ECO:0000313" key="2">
    <source>
        <dbReference type="Proteomes" id="UP000762676"/>
    </source>
</evidence>
<accession>A0AAV4F286</accession>
<name>A0AAV4F286_9GAST</name>
<dbReference type="GO" id="GO:0004519">
    <property type="term" value="F:endonuclease activity"/>
    <property type="evidence" value="ECO:0007669"/>
    <property type="project" value="UniProtKB-KW"/>
</dbReference>
<dbReference type="PANTHER" id="PTHR47027:SF25">
    <property type="entry name" value="REVERSE TRANSCRIPTASE DOMAIN-CONTAINING PROTEIN"/>
    <property type="match status" value="1"/>
</dbReference>
<dbReference type="AlphaFoldDB" id="A0AAV4F286"/>
<sequence>MHIGKEKKKVSTLFDGTPLEQVTKYQYLGHILTEDVLMKKEIDIRTEKARTKFWKDKELLRRNINIDTKKRILRCYFFSVFKYGYETLTFTKAVKDKIKSFEMWCYRIVLRISWTEHNTNE</sequence>